<dbReference type="GeneID" id="37021467"/>
<dbReference type="InParanoid" id="A0A316V633"/>
<evidence type="ECO:0000313" key="2">
    <source>
        <dbReference type="Proteomes" id="UP000245771"/>
    </source>
</evidence>
<organism evidence="1 2">
    <name type="scientific">Meira miltonrushii</name>
    <dbReference type="NCBI Taxonomy" id="1280837"/>
    <lineage>
        <taxon>Eukaryota</taxon>
        <taxon>Fungi</taxon>
        <taxon>Dikarya</taxon>
        <taxon>Basidiomycota</taxon>
        <taxon>Ustilaginomycotina</taxon>
        <taxon>Exobasidiomycetes</taxon>
        <taxon>Exobasidiales</taxon>
        <taxon>Brachybasidiaceae</taxon>
        <taxon>Meira</taxon>
    </lineage>
</organism>
<gene>
    <name evidence="1" type="ORF">FA14DRAFT_162604</name>
</gene>
<dbReference type="Proteomes" id="UP000245771">
    <property type="component" value="Unassembled WGS sequence"/>
</dbReference>
<sequence>MHHFAARVPEIRIKTFFIGWIFIDCSFWKRKTLGLFCNKCSHAVFGVRLLIQDSYVLGACIVAYFYSM</sequence>
<protein>
    <submittedName>
        <fullName evidence="1">Uncharacterized protein</fullName>
    </submittedName>
</protein>
<proteinExistence type="predicted"/>
<dbReference type="EMBL" id="KZ819607">
    <property type="protein sequence ID" value="PWN31663.1"/>
    <property type="molecule type" value="Genomic_DNA"/>
</dbReference>
<dbReference type="RefSeq" id="XP_025351965.1">
    <property type="nucleotide sequence ID" value="XM_025499686.1"/>
</dbReference>
<dbReference type="AlphaFoldDB" id="A0A316V633"/>
<evidence type="ECO:0000313" key="1">
    <source>
        <dbReference type="EMBL" id="PWN31663.1"/>
    </source>
</evidence>
<accession>A0A316V633</accession>
<keyword evidence="2" id="KW-1185">Reference proteome</keyword>
<reference evidence="1 2" key="1">
    <citation type="journal article" date="2018" name="Mol. Biol. Evol.">
        <title>Broad Genomic Sampling Reveals a Smut Pathogenic Ancestry of the Fungal Clade Ustilaginomycotina.</title>
        <authorList>
            <person name="Kijpornyongpan T."/>
            <person name="Mondo S.J."/>
            <person name="Barry K."/>
            <person name="Sandor L."/>
            <person name="Lee J."/>
            <person name="Lipzen A."/>
            <person name="Pangilinan J."/>
            <person name="LaButti K."/>
            <person name="Hainaut M."/>
            <person name="Henrissat B."/>
            <person name="Grigoriev I.V."/>
            <person name="Spatafora J.W."/>
            <person name="Aime M.C."/>
        </authorList>
    </citation>
    <scope>NUCLEOTIDE SEQUENCE [LARGE SCALE GENOMIC DNA]</scope>
    <source>
        <strain evidence="1 2">MCA 3882</strain>
    </source>
</reference>
<name>A0A316V633_9BASI</name>